<protein>
    <recommendedName>
        <fullName evidence="6">MYND-type domain-containing protein</fullName>
    </recommendedName>
</protein>
<gene>
    <name evidence="7" type="ORF">M427DRAFT_327364</name>
</gene>
<dbReference type="OrthoDB" id="2727672at2759"/>
<accession>A0A139AEP4</accession>
<keyword evidence="2 4" id="KW-0863">Zinc-finger</keyword>
<evidence type="ECO:0000313" key="7">
    <source>
        <dbReference type="EMBL" id="KXS15296.1"/>
    </source>
</evidence>
<sequence length="137" mass="14349">MILCAQCKTPLETPKFCSCCKKDAYCGPKCQKLAWPAHKVIYAASNSTKGIRVSTSVTATSDRPASQQGVQGRGGRKQQSGGRARIGLPGSAGKDEYQDGEATEVGQNADGMEDAPKIHTPSLKASAVSPGVPKRIS</sequence>
<dbReference type="Proteomes" id="UP000070544">
    <property type="component" value="Unassembled WGS sequence"/>
</dbReference>
<keyword evidence="1" id="KW-0479">Metal-binding</keyword>
<dbReference type="PROSITE" id="PS50865">
    <property type="entry name" value="ZF_MYND_2"/>
    <property type="match status" value="1"/>
</dbReference>
<keyword evidence="8" id="KW-1185">Reference proteome</keyword>
<evidence type="ECO:0000259" key="6">
    <source>
        <dbReference type="PROSITE" id="PS50865"/>
    </source>
</evidence>
<evidence type="ECO:0000256" key="2">
    <source>
        <dbReference type="ARBA" id="ARBA00022771"/>
    </source>
</evidence>
<evidence type="ECO:0000256" key="4">
    <source>
        <dbReference type="PROSITE-ProRule" id="PRU00134"/>
    </source>
</evidence>
<dbReference type="SUPFAM" id="SSF144232">
    <property type="entry name" value="HIT/MYND zinc finger-like"/>
    <property type="match status" value="1"/>
</dbReference>
<feature type="domain" description="MYND-type" evidence="6">
    <location>
        <begin position="4"/>
        <end position="42"/>
    </location>
</feature>
<evidence type="ECO:0000313" key="8">
    <source>
        <dbReference type="Proteomes" id="UP000070544"/>
    </source>
</evidence>
<reference evidence="7 8" key="1">
    <citation type="journal article" date="2015" name="Genome Biol. Evol.">
        <title>Phylogenomic analyses indicate that early fungi evolved digesting cell walls of algal ancestors of land plants.</title>
        <authorList>
            <person name="Chang Y."/>
            <person name="Wang S."/>
            <person name="Sekimoto S."/>
            <person name="Aerts A.L."/>
            <person name="Choi C."/>
            <person name="Clum A."/>
            <person name="LaButti K.M."/>
            <person name="Lindquist E.A."/>
            <person name="Yee Ngan C."/>
            <person name="Ohm R.A."/>
            <person name="Salamov A.A."/>
            <person name="Grigoriev I.V."/>
            <person name="Spatafora J.W."/>
            <person name="Berbee M.L."/>
        </authorList>
    </citation>
    <scope>NUCLEOTIDE SEQUENCE [LARGE SCALE GENOMIC DNA]</scope>
    <source>
        <strain evidence="7 8">JEL478</strain>
    </source>
</reference>
<proteinExistence type="predicted"/>
<organism evidence="7 8">
    <name type="scientific">Gonapodya prolifera (strain JEL478)</name>
    <name type="common">Monoblepharis prolifera</name>
    <dbReference type="NCBI Taxonomy" id="1344416"/>
    <lineage>
        <taxon>Eukaryota</taxon>
        <taxon>Fungi</taxon>
        <taxon>Fungi incertae sedis</taxon>
        <taxon>Chytridiomycota</taxon>
        <taxon>Chytridiomycota incertae sedis</taxon>
        <taxon>Monoblepharidomycetes</taxon>
        <taxon>Monoblepharidales</taxon>
        <taxon>Gonapodyaceae</taxon>
        <taxon>Gonapodya</taxon>
    </lineage>
</organism>
<evidence type="ECO:0000256" key="5">
    <source>
        <dbReference type="SAM" id="MobiDB-lite"/>
    </source>
</evidence>
<evidence type="ECO:0000256" key="3">
    <source>
        <dbReference type="ARBA" id="ARBA00022833"/>
    </source>
</evidence>
<dbReference type="Pfam" id="PF01753">
    <property type="entry name" value="zf-MYND"/>
    <property type="match status" value="1"/>
</dbReference>
<dbReference type="AlphaFoldDB" id="A0A139AEP4"/>
<dbReference type="Gene3D" id="6.10.140.2220">
    <property type="match status" value="1"/>
</dbReference>
<dbReference type="GO" id="GO:0008270">
    <property type="term" value="F:zinc ion binding"/>
    <property type="evidence" value="ECO:0007669"/>
    <property type="project" value="UniProtKB-KW"/>
</dbReference>
<dbReference type="InterPro" id="IPR002893">
    <property type="entry name" value="Znf_MYND"/>
</dbReference>
<keyword evidence="3" id="KW-0862">Zinc</keyword>
<feature type="compositionally biased region" description="Polar residues" evidence="5">
    <location>
        <begin position="54"/>
        <end position="66"/>
    </location>
</feature>
<feature type="region of interest" description="Disordered" evidence="5">
    <location>
        <begin position="54"/>
        <end position="137"/>
    </location>
</feature>
<dbReference type="EMBL" id="KQ965763">
    <property type="protein sequence ID" value="KXS15296.1"/>
    <property type="molecule type" value="Genomic_DNA"/>
</dbReference>
<name>A0A139AEP4_GONPJ</name>
<evidence type="ECO:0000256" key="1">
    <source>
        <dbReference type="ARBA" id="ARBA00022723"/>
    </source>
</evidence>